<reference evidence="3 4" key="1">
    <citation type="submission" date="2021-01" db="EMBL/GenBank/DDBJ databases">
        <title>Whole genome shotgun sequence of Asanoa siamensis NBRC 107932.</title>
        <authorList>
            <person name="Komaki H."/>
            <person name="Tamura T."/>
        </authorList>
    </citation>
    <scope>NUCLEOTIDE SEQUENCE [LARGE SCALE GENOMIC DNA]</scope>
    <source>
        <strain evidence="3 4">NBRC 107932</strain>
    </source>
</reference>
<evidence type="ECO:0000313" key="3">
    <source>
        <dbReference type="EMBL" id="GIF71654.1"/>
    </source>
</evidence>
<proteinExistence type="predicted"/>
<keyword evidence="2" id="KW-0472">Membrane</keyword>
<keyword evidence="4" id="KW-1185">Reference proteome</keyword>
<keyword evidence="2" id="KW-0812">Transmembrane</keyword>
<accession>A0ABQ4CK42</accession>
<organism evidence="3 4">
    <name type="scientific">Asanoa siamensis</name>
    <dbReference type="NCBI Taxonomy" id="926357"/>
    <lineage>
        <taxon>Bacteria</taxon>
        <taxon>Bacillati</taxon>
        <taxon>Actinomycetota</taxon>
        <taxon>Actinomycetes</taxon>
        <taxon>Micromonosporales</taxon>
        <taxon>Micromonosporaceae</taxon>
        <taxon>Asanoa</taxon>
    </lineage>
</organism>
<dbReference type="RefSeq" id="WP_203711125.1">
    <property type="nucleotide sequence ID" value="NZ_BONE01000006.1"/>
</dbReference>
<gene>
    <name evidence="3" type="ORF">Asi02nite_11720</name>
</gene>
<evidence type="ECO:0000256" key="2">
    <source>
        <dbReference type="SAM" id="Phobius"/>
    </source>
</evidence>
<evidence type="ECO:0000256" key="1">
    <source>
        <dbReference type="SAM" id="MobiDB-lite"/>
    </source>
</evidence>
<dbReference type="EMBL" id="BONE01000006">
    <property type="protein sequence ID" value="GIF71654.1"/>
    <property type="molecule type" value="Genomic_DNA"/>
</dbReference>
<feature type="region of interest" description="Disordered" evidence="1">
    <location>
        <begin position="67"/>
        <end position="87"/>
    </location>
</feature>
<feature type="compositionally biased region" description="Pro residues" evidence="1">
    <location>
        <begin position="69"/>
        <end position="84"/>
    </location>
</feature>
<evidence type="ECO:0008006" key="5">
    <source>
        <dbReference type="Google" id="ProtNLM"/>
    </source>
</evidence>
<keyword evidence="2" id="KW-1133">Transmembrane helix</keyword>
<evidence type="ECO:0000313" key="4">
    <source>
        <dbReference type="Proteomes" id="UP000604117"/>
    </source>
</evidence>
<comment type="caution">
    <text evidence="3">The sequence shown here is derived from an EMBL/GenBank/DDBJ whole genome shotgun (WGS) entry which is preliminary data.</text>
</comment>
<feature type="region of interest" description="Disordered" evidence="1">
    <location>
        <begin position="1"/>
        <end position="20"/>
    </location>
</feature>
<feature type="transmembrane region" description="Helical" evidence="2">
    <location>
        <begin position="43"/>
        <end position="62"/>
    </location>
</feature>
<name>A0ABQ4CK42_9ACTN</name>
<dbReference type="Proteomes" id="UP000604117">
    <property type="component" value="Unassembled WGS sequence"/>
</dbReference>
<protein>
    <recommendedName>
        <fullName evidence="5">DUF4367 domain-containing protein</fullName>
    </recommendedName>
</protein>
<feature type="compositionally biased region" description="Basic and acidic residues" evidence="1">
    <location>
        <begin position="1"/>
        <end position="17"/>
    </location>
</feature>
<sequence length="216" mass="22554">MRDLEERLRAELGRDTPEPAVGASDVLAHVYARQRASIVRRTVAAASLAVAVAIGVPVVVAGTGDDPVNLPPPATQPATTPPASTPHVPLGNPPPRTTAFPGVPSYLTITDTPPDPPHRMPTGAATRFWVGDAGSPVAGLVWVRQPSEPFGLPGTVVELPRGIGGDTRALVTDDPGKDVTHMRTYDPSGDQDFVLVHGGDTSARLQVIRSILAGLR</sequence>